<sequence>MHCIKRTQLPAAVSATSLEISSQVVLRSEHPDFPEPVAQLRPISISIHPLSGRAPQTRPFDFPLPFPTSSPLYSLSFNPVKVPAPHIPSRELRPRPQTSRLPSPSIPYNHLLVAFTTTKPTHTVATTLLTAPPPPCTCAIWQLAPGGDHHIRLNCALIF</sequence>
<dbReference type="AlphaFoldDB" id="A0AAD6I799"/>
<dbReference type="Proteomes" id="UP001219568">
    <property type="component" value="Unassembled WGS sequence"/>
</dbReference>
<evidence type="ECO:0000313" key="2">
    <source>
        <dbReference type="Proteomes" id="UP001219568"/>
    </source>
</evidence>
<evidence type="ECO:0000313" key="1">
    <source>
        <dbReference type="EMBL" id="KAJ6034530.1"/>
    </source>
</evidence>
<protein>
    <submittedName>
        <fullName evidence="1">Uncharacterized protein</fullName>
    </submittedName>
</protein>
<proteinExistence type="predicted"/>
<keyword evidence="2" id="KW-1185">Reference proteome</keyword>
<dbReference type="EMBL" id="JAQJZL010000010">
    <property type="protein sequence ID" value="KAJ6034530.1"/>
    <property type="molecule type" value="Genomic_DNA"/>
</dbReference>
<accession>A0AAD6I799</accession>
<gene>
    <name evidence="1" type="ORF">N7460_008705</name>
</gene>
<name>A0AAD6I799_PENCN</name>
<reference evidence="1" key="1">
    <citation type="journal article" date="2023" name="IMA Fungus">
        <title>Comparative genomic study of the Penicillium genus elucidates a diverse pangenome and 15 lateral gene transfer events.</title>
        <authorList>
            <person name="Petersen C."/>
            <person name="Sorensen T."/>
            <person name="Nielsen M.R."/>
            <person name="Sondergaard T.E."/>
            <person name="Sorensen J.L."/>
            <person name="Fitzpatrick D.A."/>
            <person name="Frisvad J.C."/>
            <person name="Nielsen K.L."/>
        </authorList>
    </citation>
    <scope>NUCLEOTIDE SEQUENCE</scope>
    <source>
        <strain evidence="1">IBT 15450</strain>
    </source>
</reference>
<comment type="caution">
    <text evidence="1">The sequence shown here is derived from an EMBL/GenBank/DDBJ whole genome shotgun (WGS) entry which is preliminary data.</text>
</comment>
<organism evidence="1 2">
    <name type="scientific">Penicillium canescens</name>
    <dbReference type="NCBI Taxonomy" id="5083"/>
    <lineage>
        <taxon>Eukaryota</taxon>
        <taxon>Fungi</taxon>
        <taxon>Dikarya</taxon>
        <taxon>Ascomycota</taxon>
        <taxon>Pezizomycotina</taxon>
        <taxon>Eurotiomycetes</taxon>
        <taxon>Eurotiomycetidae</taxon>
        <taxon>Eurotiales</taxon>
        <taxon>Aspergillaceae</taxon>
        <taxon>Penicillium</taxon>
    </lineage>
</organism>
<reference evidence="1" key="2">
    <citation type="submission" date="2023-01" db="EMBL/GenBank/DDBJ databases">
        <authorList>
            <person name="Petersen C."/>
        </authorList>
    </citation>
    <scope>NUCLEOTIDE SEQUENCE</scope>
    <source>
        <strain evidence="1">IBT 15450</strain>
    </source>
</reference>